<dbReference type="PANTHER" id="PTHR43701">
    <property type="entry name" value="MEMBRANE TRANSPORTER PROTEIN MJ0441-RELATED"/>
    <property type="match status" value="1"/>
</dbReference>
<dbReference type="PANTHER" id="PTHR43701:SF2">
    <property type="entry name" value="MEMBRANE TRANSPORTER PROTEIN YJNA-RELATED"/>
    <property type="match status" value="1"/>
</dbReference>
<evidence type="ECO:0000256" key="1">
    <source>
        <dbReference type="ARBA" id="ARBA00004141"/>
    </source>
</evidence>
<dbReference type="AlphaFoldDB" id="A0A0L7D2B8"/>
<evidence type="ECO:0000256" key="6">
    <source>
        <dbReference type="RuleBase" id="RU363041"/>
    </source>
</evidence>
<dbReference type="EMBL" id="AVQC01000007">
    <property type="protein sequence ID" value="KOA66135.1"/>
    <property type="molecule type" value="Genomic_DNA"/>
</dbReference>
<dbReference type="PATRIC" id="fig|1365964.3.peg.563"/>
<sequence length="267" mass="27929">MSEVSAEENHVDESPRGIAVMVVVGVLVGLLSGLFGIGGGTIIVPALVWLGLTQRHAAATSMLAIIPTSVSGVLSYAVNGNVDWIAALLVFVGMFVGGQIGSLLLSRLSEVVLRWAFVVFMAFVILSQLIFVPSRDSSIELNLVTGLLMVVFGVIAGILAGLLGVGGGAILVPSLSILFDASDLIARGTSLLAMFPNAVTTTVANVRRRMVHAKVGLIIGIVAALTAPLGTWIAEAMTPRTGEILFATYLTVLLIRSVWVALKITRK</sequence>
<protein>
    <recommendedName>
        <fullName evidence="6">Probable membrane transporter protein</fullName>
    </recommendedName>
</protein>
<dbReference type="InterPro" id="IPR051598">
    <property type="entry name" value="TSUP/Inactive_protease-like"/>
</dbReference>
<feature type="transmembrane region" description="Helical" evidence="6">
    <location>
        <begin position="84"/>
        <end position="105"/>
    </location>
</feature>
<evidence type="ECO:0000313" key="7">
    <source>
        <dbReference type="EMBL" id="KOA66135.1"/>
    </source>
</evidence>
<organism evidence="7 8">
    <name type="scientific">Bifidobacterium breve MCC 1114</name>
    <dbReference type="NCBI Taxonomy" id="1365964"/>
    <lineage>
        <taxon>Bacteria</taxon>
        <taxon>Bacillati</taxon>
        <taxon>Actinomycetota</taxon>
        <taxon>Actinomycetes</taxon>
        <taxon>Bifidobacteriales</taxon>
        <taxon>Bifidobacteriaceae</taxon>
        <taxon>Bifidobacterium</taxon>
    </lineage>
</organism>
<comment type="similarity">
    <text evidence="2 6">Belongs to the 4-toluene sulfonate uptake permease (TSUP) (TC 2.A.102) family.</text>
</comment>
<evidence type="ECO:0000256" key="4">
    <source>
        <dbReference type="ARBA" id="ARBA00022989"/>
    </source>
</evidence>
<feature type="transmembrane region" description="Helical" evidence="6">
    <location>
        <begin position="215"/>
        <end position="234"/>
    </location>
</feature>
<accession>A0A0L7D2B8</accession>
<feature type="transmembrane region" description="Helical" evidence="6">
    <location>
        <begin position="57"/>
        <end position="78"/>
    </location>
</feature>
<dbReference type="GO" id="GO:0005886">
    <property type="term" value="C:plasma membrane"/>
    <property type="evidence" value="ECO:0007669"/>
    <property type="project" value="UniProtKB-SubCell"/>
</dbReference>
<keyword evidence="6" id="KW-1003">Cell membrane</keyword>
<keyword evidence="5 6" id="KW-0472">Membrane</keyword>
<comment type="caution">
    <text evidence="7">The sequence shown here is derived from an EMBL/GenBank/DDBJ whole genome shotgun (WGS) entry which is preliminary data.</text>
</comment>
<evidence type="ECO:0000313" key="8">
    <source>
        <dbReference type="Proteomes" id="UP000036802"/>
    </source>
</evidence>
<proteinExistence type="inferred from homology"/>
<keyword evidence="4 6" id="KW-1133">Transmembrane helix</keyword>
<comment type="subcellular location">
    <subcellularLocation>
        <location evidence="6">Cell membrane</location>
        <topology evidence="6">Multi-pass membrane protein</topology>
    </subcellularLocation>
    <subcellularLocation>
        <location evidence="1">Membrane</location>
        <topology evidence="1">Multi-pass membrane protein</topology>
    </subcellularLocation>
</comment>
<dbReference type="Proteomes" id="UP000036802">
    <property type="component" value="Unassembled WGS sequence"/>
</dbReference>
<evidence type="ECO:0000256" key="3">
    <source>
        <dbReference type="ARBA" id="ARBA00022692"/>
    </source>
</evidence>
<dbReference type="Pfam" id="PF01925">
    <property type="entry name" value="TauE"/>
    <property type="match status" value="1"/>
</dbReference>
<name>A0A0L7D2B8_BIFBR</name>
<dbReference type="RefSeq" id="WP_003833012.1">
    <property type="nucleotide sequence ID" value="NZ_AVQC01000007.1"/>
</dbReference>
<evidence type="ECO:0000256" key="2">
    <source>
        <dbReference type="ARBA" id="ARBA00009142"/>
    </source>
</evidence>
<feature type="transmembrane region" description="Helical" evidence="6">
    <location>
        <begin position="143"/>
        <end position="172"/>
    </location>
</feature>
<feature type="transmembrane region" description="Helical" evidence="6">
    <location>
        <begin position="246"/>
        <end position="262"/>
    </location>
</feature>
<feature type="transmembrane region" description="Helical" evidence="6">
    <location>
        <begin position="112"/>
        <end position="131"/>
    </location>
</feature>
<keyword evidence="3 6" id="KW-0812">Transmembrane</keyword>
<feature type="transmembrane region" description="Helical" evidence="6">
    <location>
        <begin position="20"/>
        <end position="50"/>
    </location>
</feature>
<evidence type="ECO:0000256" key="5">
    <source>
        <dbReference type="ARBA" id="ARBA00023136"/>
    </source>
</evidence>
<gene>
    <name evidence="7" type="ORF">BBM1114_02775</name>
</gene>
<dbReference type="InterPro" id="IPR002781">
    <property type="entry name" value="TM_pro_TauE-like"/>
</dbReference>
<reference evidence="7 8" key="1">
    <citation type="journal article" date="2015" name="Int J Genomics">
        <title>Comparative Genomics Revealed Genetic Diversity and Species/Strain-Level Differences in Carbohydrate Metabolism of Three Probiotic Bifidobacterial Species.</title>
        <authorList>
            <person name="Odamaki T."/>
            <person name="Horigome A."/>
            <person name="Sugahara H."/>
            <person name="Hashikura N."/>
            <person name="Minami J."/>
            <person name="Xiao J.Z."/>
            <person name="Abe F."/>
        </authorList>
    </citation>
    <scope>NUCLEOTIDE SEQUENCE [LARGE SCALE GENOMIC DNA]</scope>
    <source>
        <strain evidence="7 8">MCC 1114</strain>
    </source>
</reference>